<evidence type="ECO:0000259" key="3">
    <source>
        <dbReference type="Pfam" id="PF23598"/>
    </source>
</evidence>
<reference evidence="5" key="1">
    <citation type="journal article" date="2019" name="BMC Genomics">
        <title>A new reference genome for Sorghum bicolor reveals high levels of sequence similarity between sweet and grain genotypes: implications for the genetics of sugar metabolism.</title>
        <authorList>
            <person name="Cooper E.A."/>
            <person name="Brenton Z.W."/>
            <person name="Flinn B.S."/>
            <person name="Jenkins J."/>
            <person name="Shu S."/>
            <person name="Flowers D."/>
            <person name="Luo F."/>
            <person name="Wang Y."/>
            <person name="Xia P."/>
            <person name="Barry K."/>
            <person name="Daum C."/>
            <person name="Lipzen A."/>
            <person name="Yoshinaga Y."/>
            <person name="Schmutz J."/>
            <person name="Saski C."/>
            <person name="Vermerris W."/>
            <person name="Kresovich S."/>
        </authorList>
    </citation>
    <scope>NUCLEOTIDE SEQUENCE</scope>
</reference>
<feature type="domain" description="R13L1/DRL21-like LRR repeat region" evidence="4">
    <location>
        <begin position="369"/>
        <end position="502"/>
    </location>
</feature>
<dbReference type="PANTHER" id="PTHR47186">
    <property type="entry name" value="LEUCINE-RICH REPEAT-CONTAINING PROTEIN 57"/>
    <property type="match status" value="1"/>
</dbReference>
<feature type="compositionally biased region" description="Basic and acidic residues" evidence="2">
    <location>
        <begin position="551"/>
        <end position="564"/>
    </location>
</feature>
<evidence type="ECO:0000259" key="4">
    <source>
        <dbReference type="Pfam" id="PF25019"/>
    </source>
</evidence>
<dbReference type="InterPro" id="IPR056789">
    <property type="entry name" value="LRR_R13L1-DRL21"/>
</dbReference>
<evidence type="ECO:0000256" key="2">
    <source>
        <dbReference type="SAM" id="MobiDB-lite"/>
    </source>
</evidence>
<dbReference type="InterPro" id="IPR032675">
    <property type="entry name" value="LRR_dom_sf"/>
</dbReference>
<comment type="caution">
    <text evidence="5">The sequence shown here is derived from an EMBL/GenBank/DDBJ whole genome shotgun (WGS) entry which is preliminary data.</text>
</comment>
<dbReference type="PANTHER" id="PTHR47186:SF34">
    <property type="entry name" value="DISEASE RESISTANCE PROTEIN RGA2-LIKE"/>
    <property type="match status" value="1"/>
</dbReference>
<dbReference type="Pfam" id="PF25019">
    <property type="entry name" value="LRR_R13L1-DRL21"/>
    <property type="match status" value="2"/>
</dbReference>
<dbReference type="SMART" id="SM00367">
    <property type="entry name" value="LRR_CC"/>
    <property type="match status" value="4"/>
</dbReference>
<keyword evidence="1" id="KW-0677">Repeat</keyword>
<proteinExistence type="predicted"/>
<sequence>MGAEFLRVLDLSACTISDLPASVGNLRLLKFLNISGMQTGLLPKSLSSLHGLQALNLSENTCLIEIPSYISEFVNLQYLDLHGCSNLEELPQGIHKLKELLHLDVSRCGSLQLLPEEFGELRKLAFLNLSYCSQLQMLPSNFGGLQNLSYLNLFHCYKLHGLPDSFIYLANMIHLNMSFCRRLKLLPSGLFKYMKKLLVLNLSGCTSLEVLPDFCNIDAGCRMLKTLELSDCTNLSVLPNSCTSLCELRCLNLSGCSRIQNFLNLIPQWKFGKLEYLNLSGVGAKAYFEDPGPSVGNVGSSEDPNRELELGMLQEDIVTQRLVYLKYLSVGGFTLFSEQGIASLVDLLTLPNFDVRTQPGNDHSNIMLLQQIRHLTHHELNIKCLENVVSPEEAKQVELGRNGQLHFLSFEWSSLLSSLPPDGVFSEEEKATAVLEHFRPHYNLQCLSLKGYRGTQFPSWVDKINDTLPNLVKIILSGLKGCDYIPALGHLPNLQELEIKNMPLLRHVQIVPCKKLRRLTLVQLQVNTTVSIFCDDSTPTKVNEVRLINDHDEEESKMGEEPDKLPGSLPINKQVKKKAAAAGLLVKGWLKAPFCGMLRETKRARDIGVENDPPAVTSRPPLTPGPSNERTEQAVPMLDYFEIERCPKIKLYPYIPMSKEYFITGCSLNMDHIKDDVTGIQHYTYDIFQSTLTFKSKMCIEGCSKDGLKQWIRVAKSNMDLQKLKIAGCQRFQPKDLPGFFTSLRELALEFDRKNGYFNINDMESTLYRLTRLEKITLQSEEYIYGLSCLEGIPYVNTRKEAVFRVTTNRGRVGSCTTYSQQLHWKKGMEEEKVEEGEVENMEGEEEGQPLQYATSCSNKFSLLYQYHDYNIKKLIIKNLEGVERSEEVSEHGKLAQYRQLRSLSLEWYNSSTAQDSSAVNDIAVLEKLQPHGNLEQLEIRGYRGDTFCSWVMNISSSLPNLVQVQLFSIPWCEHIPLGQLANLEVLHISNMPSLRKVGGDIYGADRAFMKLRELILASMDNLEEWTTTLSTRDDEQKLQESHGGEIFPNLQVLTIRNCPRLRFVPAFPGSRSCIIERSSDVLSSERYIGSSNLALLNLEIQNCGFSADISKLLQYCVNLEQLRIDSCIVLITLPDTIRSYHNLMKLEILDCWNFSALPEWLGELISLRELSVHAAKLELLPRSIEYLTALDKLVLKKCNYRLRKRCISGEDKYKIKHIGNVDTTENPVLYGSSGISVKRICGHQLVELHLWDPIFDDELLDFDSLEILSVKGYDGAYFPPRMSLLPNLVKLELSRVRFEHLLLDQFQSLQELHISQIESQRLEVCISCAEPLRKLRRIILSEVTDKEFKIYMEEQGRNDNLFPSLQDFEVHCCSRLRFEPSIPRSATYVLSGPGSPRRPGEDICPSFQRIMRPSTSSPQPSKMEIRHSRGLSSASWKSLEHFDNIVELTIDHCADKMPLPESIRGWRSLRKLEILNCESIKGLPEWLPEITSLEEFKLDTYLCQTLPASACIQQLTALKTLILCCDSRLRQSCISGEDKSKLPHGPKVHIEKRKWT</sequence>
<dbReference type="InterPro" id="IPR055414">
    <property type="entry name" value="LRR_R13L4/SHOC2-like"/>
</dbReference>
<dbReference type="SUPFAM" id="SSF52058">
    <property type="entry name" value="L domain-like"/>
    <property type="match status" value="3"/>
</dbReference>
<feature type="domain" description="Disease resistance R13L4/SHOC-2-like LRR" evidence="3">
    <location>
        <begin position="69"/>
        <end position="155"/>
    </location>
</feature>
<feature type="region of interest" description="Disordered" evidence="2">
    <location>
        <begin position="609"/>
        <end position="631"/>
    </location>
</feature>
<organism evidence="5 6">
    <name type="scientific">Sorghum bicolor</name>
    <name type="common">Sorghum</name>
    <name type="synonym">Sorghum vulgare</name>
    <dbReference type="NCBI Taxonomy" id="4558"/>
    <lineage>
        <taxon>Eukaryota</taxon>
        <taxon>Viridiplantae</taxon>
        <taxon>Streptophyta</taxon>
        <taxon>Embryophyta</taxon>
        <taxon>Tracheophyta</taxon>
        <taxon>Spermatophyta</taxon>
        <taxon>Magnoliopsida</taxon>
        <taxon>Liliopsida</taxon>
        <taxon>Poales</taxon>
        <taxon>Poaceae</taxon>
        <taxon>PACMAD clade</taxon>
        <taxon>Panicoideae</taxon>
        <taxon>Andropogonodae</taxon>
        <taxon>Andropogoneae</taxon>
        <taxon>Sorghinae</taxon>
        <taxon>Sorghum</taxon>
    </lineage>
</organism>
<dbReference type="EMBL" id="CM027689">
    <property type="protein sequence ID" value="KAG0515313.1"/>
    <property type="molecule type" value="Genomic_DNA"/>
</dbReference>
<reference evidence="5" key="2">
    <citation type="submission" date="2020-10" db="EMBL/GenBank/DDBJ databases">
        <authorList>
            <person name="Cooper E.A."/>
            <person name="Brenton Z.W."/>
            <person name="Flinn B.S."/>
            <person name="Jenkins J."/>
            <person name="Shu S."/>
            <person name="Flowers D."/>
            <person name="Luo F."/>
            <person name="Wang Y."/>
            <person name="Xia P."/>
            <person name="Barry K."/>
            <person name="Daum C."/>
            <person name="Lipzen A."/>
            <person name="Yoshinaga Y."/>
            <person name="Schmutz J."/>
            <person name="Saski C."/>
            <person name="Vermerris W."/>
            <person name="Kresovich S."/>
        </authorList>
    </citation>
    <scope>NUCLEOTIDE SEQUENCE</scope>
</reference>
<dbReference type="Gene3D" id="3.80.10.10">
    <property type="entry name" value="Ribonuclease Inhibitor"/>
    <property type="match status" value="6"/>
</dbReference>
<feature type="domain" description="R13L1/DRL21-like LRR repeat region" evidence="4">
    <location>
        <begin position="873"/>
        <end position="992"/>
    </location>
</feature>
<gene>
    <name evidence="5" type="ORF">BDA96_10G267300</name>
</gene>
<dbReference type="InterPro" id="IPR006553">
    <property type="entry name" value="Leu-rich_rpt_Cys-con_subtyp"/>
</dbReference>
<dbReference type="Proteomes" id="UP000807115">
    <property type="component" value="Chromosome 10"/>
</dbReference>
<name>A0A921Q4P8_SORBI</name>
<accession>A0A921Q4P8</accession>
<dbReference type="Pfam" id="PF23598">
    <property type="entry name" value="LRR_14"/>
    <property type="match status" value="1"/>
</dbReference>
<protein>
    <submittedName>
        <fullName evidence="5">Uncharacterized protein</fullName>
    </submittedName>
</protein>
<feature type="region of interest" description="Disordered" evidence="2">
    <location>
        <begin position="551"/>
        <end position="570"/>
    </location>
</feature>
<evidence type="ECO:0000313" key="5">
    <source>
        <dbReference type="EMBL" id="KAG0515313.1"/>
    </source>
</evidence>
<evidence type="ECO:0000313" key="6">
    <source>
        <dbReference type="Proteomes" id="UP000807115"/>
    </source>
</evidence>
<evidence type="ECO:0000256" key="1">
    <source>
        <dbReference type="ARBA" id="ARBA00022737"/>
    </source>
</evidence>